<accession>W1NZ17</accession>
<evidence type="ECO:0000313" key="5">
    <source>
        <dbReference type="Proteomes" id="UP000017836"/>
    </source>
</evidence>
<dbReference type="EMBL" id="KI394805">
    <property type="protein sequence ID" value="ERN00893.1"/>
    <property type="molecule type" value="Genomic_DNA"/>
</dbReference>
<feature type="compositionally biased region" description="Basic and acidic residues" evidence="2">
    <location>
        <begin position="15"/>
        <end position="31"/>
    </location>
</feature>
<dbReference type="OrthoDB" id="1939615at2759"/>
<comment type="similarity">
    <text evidence="1">Belongs to the remorin family.</text>
</comment>
<evidence type="ECO:0000259" key="3">
    <source>
        <dbReference type="Pfam" id="PF03763"/>
    </source>
</evidence>
<evidence type="ECO:0000313" key="4">
    <source>
        <dbReference type="EMBL" id="ERN00893.1"/>
    </source>
</evidence>
<dbReference type="AlphaFoldDB" id="W1NZ17"/>
<evidence type="ECO:0000256" key="1">
    <source>
        <dbReference type="ARBA" id="ARBA00005711"/>
    </source>
</evidence>
<protein>
    <recommendedName>
        <fullName evidence="3">Remorin C-terminal domain-containing protein</fullName>
    </recommendedName>
</protein>
<gene>
    <name evidence="4" type="ORF">AMTR_s00103p00141030</name>
</gene>
<reference evidence="5" key="1">
    <citation type="journal article" date="2013" name="Science">
        <title>The Amborella genome and the evolution of flowering plants.</title>
        <authorList>
            <consortium name="Amborella Genome Project"/>
        </authorList>
    </citation>
    <scope>NUCLEOTIDE SEQUENCE [LARGE SCALE GENOMIC DNA]</scope>
</reference>
<dbReference type="KEGG" id="atr:18428965"/>
<dbReference type="Pfam" id="PF03763">
    <property type="entry name" value="Remorin_C"/>
    <property type="match status" value="1"/>
</dbReference>
<dbReference type="Proteomes" id="UP000017836">
    <property type="component" value="Unassembled WGS sequence"/>
</dbReference>
<dbReference type="HOGENOM" id="CLU_053612_1_0_1"/>
<sequence>MSTTSSGMLNQLRLTGREEEPYDESEVRDIHALSPTARTPGSVRTSRETWDTVSGQLSSGLSEVSIENFTSMSREFNALVIAGSDSRSNEGENQITNLPRIGEDREEVDALAIVPDTVRIEPPPPRPQTLQRVKKEELETKINAWQTAKISKVNNRFKREEAIISGWESEEIHKANSKMKKVERKLEERRAKAYERMQNDIARAHRKSEEKRASAEAKRGTRTTKILELANLMRAVGKFPPKISFF</sequence>
<dbReference type="STRING" id="13333.W1NZ17"/>
<organism evidence="4 5">
    <name type="scientific">Amborella trichopoda</name>
    <dbReference type="NCBI Taxonomy" id="13333"/>
    <lineage>
        <taxon>Eukaryota</taxon>
        <taxon>Viridiplantae</taxon>
        <taxon>Streptophyta</taxon>
        <taxon>Embryophyta</taxon>
        <taxon>Tracheophyta</taxon>
        <taxon>Spermatophyta</taxon>
        <taxon>Magnoliopsida</taxon>
        <taxon>Amborellales</taxon>
        <taxon>Amborellaceae</taxon>
        <taxon>Amborella</taxon>
    </lineage>
</organism>
<name>W1NZ17_AMBTC</name>
<dbReference type="PANTHER" id="PTHR31471">
    <property type="entry name" value="OS02G0116800 PROTEIN"/>
    <property type="match status" value="1"/>
</dbReference>
<feature type="compositionally biased region" description="Polar residues" evidence="2">
    <location>
        <begin position="1"/>
        <end position="13"/>
    </location>
</feature>
<evidence type="ECO:0000256" key="2">
    <source>
        <dbReference type="SAM" id="MobiDB-lite"/>
    </source>
</evidence>
<dbReference type="eggNOG" id="ENOG502QTT4">
    <property type="taxonomic scope" value="Eukaryota"/>
</dbReference>
<dbReference type="InterPro" id="IPR005516">
    <property type="entry name" value="Remorin_C"/>
</dbReference>
<feature type="domain" description="Remorin C-terminal" evidence="3">
    <location>
        <begin position="137"/>
        <end position="241"/>
    </location>
</feature>
<proteinExistence type="inferred from homology"/>
<dbReference type="PANTHER" id="PTHR31471:SF87">
    <property type="entry name" value="REMORIN 4.2"/>
    <property type="match status" value="1"/>
</dbReference>
<feature type="region of interest" description="Disordered" evidence="2">
    <location>
        <begin position="1"/>
        <end position="50"/>
    </location>
</feature>
<dbReference type="Gramene" id="ERN00893">
    <property type="protein sequence ID" value="ERN00893"/>
    <property type="gene ID" value="AMTR_s00103p00141030"/>
</dbReference>
<feature type="compositionally biased region" description="Basic and acidic residues" evidence="2">
    <location>
        <begin position="207"/>
        <end position="219"/>
    </location>
</feature>
<dbReference type="OMA" id="NGWVNEQ"/>
<keyword evidence="5" id="KW-1185">Reference proteome</keyword>
<feature type="region of interest" description="Disordered" evidence="2">
    <location>
        <begin position="201"/>
        <end position="221"/>
    </location>
</feature>